<evidence type="ECO:0000256" key="1">
    <source>
        <dbReference type="SAM" id="MobiDB-lite"/>
    </source>
</evidence>
<feature type="transmembrane region" description="Helical" evidence="2">
    <location>
        <begin position="236"/>
        <end position="260"/>
    </location>
</feature>
<evidence type="ECO:0000313" key="3">
    <source>
        <dbReference type="EMBL" id="KAF4446829.1"/>
    </source>
</evidence>
<comment type="caution">
    <text evidence="3">The sequence shown here is derived from an EMBL/GenBank/DDBJ whole genome shotgun (WGS) entry which is preliminary data.</text>
</comment>
<keyword evidence="4" id="KW-1185">Reference proteome</keyword>
<dbReference type="Proteomes" id="UP000554235">
    <property type="component" value="Unassembled WGS sequence"/>
</dbReference>
<evidence type="ECO:0000313" key="4">
    <source>
        <dbReference type="Proteomes" id="UP000554235"/>
    </source>
</evidence>
<protein>
    <submittedName>
        <fullName evidence="3">Uncharacterized protein</fullName>
    </submittedName>
</protein>
<feature type="region of interest" description="Disordered" evidence="1">
    <location>
        <begin position="116"/>
        <end position="147"/>
    </location>
</feature>
<name>A0A8H4KD68_9HYPO</name>
<keyword evidence="2" id="KW-0472">Membrane</keyword>
<reference evidence="3 4" key="1">
    <citation type="submission" date="2020-01" db="EMBL/GenBank/DDBJ databases">
        <title>Identification and distribution of gene clusters putatively required for synthesis of sphingolipid metabolism inhibitors in phylogenetically diverse species of the filamentous fungus Fusarium.</title>
        <authorList>
            <person name="Kim H.-S."/>
            <person name="Busman M."/>
            <person name="Brown D.W."/>
            <person name="Divon H."/>
            <person name="Uhlig S."/>
            <person name="Proctor R.H."/>
        </authorList>
    </citation>
    <scope>NUCLEOTIDE SEQUENCE [LARGE SCALE GENOMIC DNA]</scope>
    <source>
        <strain evidence="3 4">NRRL 20459</strain>
    </source>
</reference>
<evidence type="ECO:0000256" key="2">
    <source>
        <dbReference type="SAM" id="Phobius"/>
    </source>
</evidence>
<feature type="transmembrane region" description="Helical" evidence="2">
    <location>
        <begin position="186"/>
        <end position="215"/>
    </location>
</feature>
<keyword evidence="2" id="KW-1133">Transmembrane helix</keyword>
<sequence>MHLPTNGRGLAAPLPRFPSGAGLAHLARAWGHQPPWGRLTGHWSVTITALHVLLSDPWSMIHPRRRRIWCVLLERRPSMARLALVGKYLRGPPRLISIRHLPSTIRHLHPPLLNCPTNKQTYPDQTRPKPEPKPNHHHHHHHHLNDETLRRYSTICPTPGRDPFPSLAPSPPASSPTLSFPSCCRLLLLVTHIQISVLVVSSLLVAASIPISLYSPGLAIDRLSAKPRRSLELRDLVRCSAALHASIAIIGLAAASFSTISISRSS</sequence>
<dbReference type="EMBL" id="JAADYS010003484">
    <property type="protein sequence ID" value="KAF4446829.1"/>
    <property type="molecule type" value="Genomic_DNA"/>
</dbReference>
<accession>A0A8H4KD68</accession>
<dbReference type="AlphaFoldDB" id="A0A8H4KD68"/>
<keyword evidence="2" id="KW-0812">Transmembrane</keyword>
<organism evidence="3 4">
    <name type="scientific">Fusarium albosuccineum</name>
    <dbReference type="NCBI Taxonomy" id="1237068"/>
    <lineage>
        <taxon>Eukaryota</taxon>
        <taxon>Fungi</taxon>
        <taxon>Dikarya</taxon>
        <taxon>Ascomycota</taxon>
        <taxon>Pezizomycotina</taxon>
        <taxon>Sordariomycetes</taxon>
        <taxon>Hypocreomycetidae</taxon>
        <taxon>Hypocreales</taxon>
        <taxon>Nectriaceae</taxon>
        <taxon>Fusarium</taxon>
        <taxon>Fusarium decemcellulare species complex</taxon>
    </lineage>
</organism>
<proteinExistence type="predicted"/>
<gene>
    <name evidence="3" type="ORF">FALBO_17023</name>
</gene>